<dbReference type="EMBL" id="BSNG01000001">
    <property type="protein sequence ID" value="GLQ11459.1"/>
    <property type="molecule type" value="Genomic_DNA"/>
</dbReference>
<keyword evidence="2" id="KW-1185">Reference proteome</keyword>
<evidence type="ECO:0000313" key="2">
    <source>
        <dbReference type="Proteomes" id="UP001161406"/>
    </source>
</evidence>
<accession>A0ABQ5UIM1</accession>
<gene>
    <name evidence="1" type="ORF">GCM10007913_33910</name>
</gene>
<reference evidence="1" key="2">
    <citation type="submission" date="2023-01" db="EMBL/GenBank/DDBJ databases">
        <title>Draft genome sequence of Devosia yakushimensis strain NBRC 103855.</title>
        <authorList>
            <person name="Sun Q."/>
            <person name="Mori K."/>
        </authorList>
    </citation>
    <scope>NUCLEOTIDE SEQUENCE</scope>
    <source>
        <strain evidence="1">NBRC 103855</strain>
    </source>
</reference>
<reference evidence="1" key="1">
    <citation type="journal article" date="2014" name="Int. J. Syst. Evol. Microbiol.">
        <title>Complete genome of a new Firmicutes species belonging to the dominant human colonic microbiota ('Ruminococcus bicirculans') reveals two chromosomes and a selective capacity to utilize plant glucans.</title>
        <authorList>
            <consortium name="NISC Comparative Sequencing Program"/>
            <person name="Wegmann U."/>
            <person name="Louis P."/>
            <person name="Goesmann A."/>
            <person name="Henrissat B."/>
            <person name="Duncan S.H."/>
            <person name="Flint H.J."/>
        </authorList>
    </citation>
    <scope>NUCLEOTIDE SEQUENCE</scope>
    <source>
        <strain evidence="1">NBRC 103855</strain>
    </source>
</reference>
<dbReference type="RefSeq" id="WP_284392749.1">
    <property type="nucleotide sequence ID" value="NZ_BSNG01000001.1"/>
</dbReference>
<protein>
    <submittedName>
        <fullName evidence="1">Uncharacterized protein</fullName>
    </submittedName>
</protein>
<name>A0ABQ5UIM1_9HYPH</name>
<organism evidence="1 2">
    <name type="scientific">Devosia yakushimensis</name>
    <dbReference type="NCBI Taxonomy" id="470028"/>
    <lineage>
        <taxon>Bacteria</taxon>
        <taxon>Pseudomonadati</taxon>
        <taxon>Pseudomonadota</taxon>
        <taxon>Alphaproteobacteria</taxon>
        <taxon>Hyphomicrobiales</taxon>
        <taxon>Devosiaceae</taxon>
        <taxon>Devosia</taxon>
    </lineage>
</organism>
<sequence>MPATTLQGIAIRYEALAVGLLDDDVIMDETIRRQAVLLRRSLAHMVSAWSDR</sequence>
<proteinExistence type="predicted"/>
<dbReference type="Proteomes" id="UP001161406">
    <property type="component" value="Unassembled WGS sequence"/>
</dbReference>
<comment type="caution">
    <text evidence="1">The sequence shown here is derived from an EMBL/GenBank/DDBJ whole genome shotgun (WGS) entry which is preliminary data.</text>
</comment>
<evidence type="ECO:0000313" key="1">
    <source>
        <dbReference type="EMBL" id="GLQ11459.1"/>
    </source>
</evidence>